<evidence type="ECO:0000256" key="1">
    <source>
        <dbReference type="SAM" id="Phobius"/>
    </source>
</evidence>
<feature type="transmembrane region" description="Helical" evidence="1">
    <location>
        <begin position="318"/>
        <end position="340"/>
    </location>
</feature>
<feature type="transmembrane region" description="Helical" evidence="1">
    <location>
        <begin position="63"/>
        <end position="84"/>
    </location>
</feature>
<dbReference type="EMBL" id="UOFI01000074">
    <property type="protein sequence ID" value="VAW66157.1"/>
    <property type="molecule type" value="Genomic_DNA"/>
</dbReference>
<feature type="transmembrane region" description="Helical" evidence="1">
    <location>
        <begin position="96"/>
        <end position="115"/>
    </location>
</feature>
<dbReference type="AlphaFoldDB" id="A0A3B0XSB2"/>
<evidence type="ECO:0008006" key="3">
    <source>
        <dbReference type="Google" id="ProtNLM"/>
    </source>
</evidence>
<feature type="transmembrane region" description="Helical" evidence="1">
    <location>
        <begin position="223"/>
        <end position="240"/>
    </location>
</feature>
<gene>
    <name evidence="2" type="ORF">MNBD_GAMMA09-3432</name>
</gene>
<organism evidence="2">
    <name type="scientific">hydrothermal vent metagenome</name>
    <dbReference type="NCBI Taxonomy" id="652676"/>
    <lineage>
        <taxon>unclassified sequences</taxon>
        <taxon>metagenomes</taxon>
        <taxon>ecological metagenomes</taxon>
    </lineage>
</organism>
<proteinExistence type="predicted"/>
<name>A0A3B0XSB2_9ZZZZ</name>
<feature type="transmembrane region" description="Helical" evidence="1">
    <location>
        <begin position="144"/>
        <end position="167"/>
    </location>
</feature>
<protein>
    <recommendedName>
        <fullName evidence="3">DUF4153 domain-containing protein</fullName>
    </recommendedName>
</protein>
<feature type="transmembrane region" description="Helical" evidence="1">
    <location>
        <begin position="285"/>
        <end position="306"/>
    </location>
</feature>
<keyword evidence="1" id="KW-0812">Transmembrane</keyword>
<reference evidence="2" key="1">
    <citation type="submission" date="2018-06" db="EMBL/GenBank/DDBJ databases">
        <authorList>
            <person name="Zhirakovskaya E."/>
        </authorList>
    </citation>
    <scope>NUCLEOTIDE SEQUENCE</scope>
</reference>
<feature type="transmembrane region" description="Helical" evidence="1">
    <location>
        <begin position="388"/>
        <end position="413"/>
    </location>
</feature>
<feature type="transmembrane region" description="Helical" evidence="1">
    <location>
        <begin position="252"/>
        <end position="273"/>
    </location>
</feature>
<evidence type="ECO:0000313" key="2">
    <source>
        <dbReference type="EMBL" id="VAW66157.1"/>
    </source>
</evidence>
<sequence>MENKVIDRLDNPEGLESLYREKPERFVLWLTEAVKARPDSDILKVWQARLYYKNPQVADKATASLWLMIFLALILVFAVKLPQLIEVDHNGYYRRFIPFGIINALICYFMYVATLSTNIKRFIVAGSGLCFLLLFFLPDNNNSASILMATIHIPLVLSSLLAAAYMGNGWKQYELRLRYIRYLGEMLILTKIILLGGMVLALITFALFSVIGLSIGEWYMDNIVLAGLVAAPIVATYLYDEVLNRESKLATIISNVFAPLFLITVILYLSAMLYQQQSPYADRDFLISFNGLLVFVLAITVFSIAGKRESAHSRSIDVVNMALLGVTLLINTVALTAIVFRLTEYGVTPNRVVVTGANLLIFIHLILLLKAYIYYFKGSSRIEPLNKAVAGYLPVYSVWSVFISFALPLIFWFE</sequence>
<feature type="transmembrane region" description="Helical" evidence="1">
    <location>
        <begin position="352"/>
        <end position="376"/>
    </location>
</feature>
<keyword evidence="1" id="KW-0472">Membrane</keyword>
<keyword evidence="1" id="KW-1133">Transmembrane helix</keyword>
<feature type="transmembrane region" description="Helical" evidence="1">
    <location>
        <begin position="188"/>
        <end position="211"/>
    </location>
</feature>
<feature type="transmembrane region" description="Helical" evidence="1">
    <location>
        <begin position="122"/>
        <end position="138"/>
    </location>
</feature>
<accession>A0A3B0XSB2</accession>